<evidence type="ECO:0000256" key="8">
    <source>
        <dbReference type="SAM" id="MobiDB-lite"/>
    </source>
</evidence>
<feature type="region of interest" description="Disordered" evidence="8">
    <location>
        <begin position="287"/>
        <end position="308"/>
    </location>
</feature>
<dbReference type="FunFam" id="3.30.160.20:FF:000004">
    <property type="entry name" value="Peptide chain release factor 1"/>
    <property type="match status" value="1"/>
</dbReference>
<comment type="similarity">
    <text evidence="2 5">Belongs to the prokaryotic/mitochondrial release factor family.</text>
</comment>
<organism evidence="10 11">
    <name type="scientific">Candidatus Kuenenbacteria bacterium HGW-Kuenenbacteria-1</name>
    <dbReference type="NCBI Taxonomy" id="2013812"/>
    <lineage>
        <taxon>Bacteria</taxon>
        <taxon>Candidatus Kueneniibacteriota</taxon>
    </lineage>
</organism>
<dbReference type="FunFam" id="3.30.70.1660:FF:000002">
    <property type="entry name" value="Peptide chain release factor 1"/>
    <property type="match status" value="1"/>
</dbReference>
<dbReference type="InterPro" id="IPR045853">
    <property type="entry name" value="Pep_chain_release_fac_I_sf"/>
</dbReference>
<feature type="coiled-coil region" evidence="7">
    <location>
        <begin position="48"/>
        <end position="94"/>
    </location>
</feature>
<evidence type="ECO:0000313" key="11">
    <source>
        <dbReference type="Proteomes" id="UP000233414"/>
    </source>
</evidence>
<dbReference type="PANTHER" id="PTHR43804">
    <property type="entry name" value="LD18447P"/>
    <property type="match status" value="1"/>
</dbReference>
<keyword evidence="5" id="KW-0963">Cytoplasm</keyword>
<dbReference type="NCBIfam" id="NF001859">
    <property type="entry name" value="PRK00591.1"/>
    <property type="match status" value="1"/>
</dbReference>
<evidence type="ECO:0000256" key="7">
    <source>
        <dbReference type="SAM" id="Coils"/>
    </source>
</evidence>
<evidence type="ECO:0000256" key="3">
    <source>
        <dbReference type="ARBA" id="ARBA00022481"/>
    </source>
</evidence>
<accession>A0A2N1UN26</accession>
<dbReference type="GO" id="GO:0005737">
    <property type="term" value="C:cytoplasm"/>
    <property type="evidence" value="ECO:0007669"/>
    <property type="project" value="UniProtKB-SubCell"/>
</dbReference>
<dbReference type="NCBIfam" id="TIGR00019">
    <property type="entry name" value="prfA"/>
    <property type="match status" value="1"/>
</dbReference>
<dbReference type="Gene3D" id="3.30.70.1660">
    <property type="match status" value="2"/>
</dbReference>
<dbReference type="InterPro" id="IPR005139">
    <property type="entry name" value="PCRF"/>
</dbReference>
<keyword evidence="7" id="KW-0175">Coiled coil</keyword>
<dbReference type="Proteomes" id="UP000233414">
    <property type="component" value="Unassembled WGS sequence"/>
</dbReference>
<protein>
    <recommendedName>
        <fullName evidence="5 6">Peptide chain release factor 1</fullName>
        <shortName evidence="5">RF-1</shortName>
    </recommendedName>
</protein>
<proteinExistence type="inferred from homology"/>
<evidence type="ECO:0000256" key="6">
    <source>
        <dbReference type="NCBIfam" id="TIGR00019"/>
    </source>
</evidence>
<dbReference type="Pfam" id="PF03462">
    <property type="entry name" value="PCRF"/>
    <property type="match status" value="1"/>
</dbReference>
<dbReference type="SMART" id="SM00937">
    <property type="entry name" value="PCRF"/>
    <property type="match status" value="1"/>
</dbReference>
<dbReference type="PANTHER" id="PTHR43804:SF7">
    <property type="entry name" value="LD18447P"/>
    <property type="match status" value="1"/>
</dbReference>
<comment type="function">
    <text evidence="1 5">Peptide chain release factor 1 directs the termination of translation in response to the peptide chain termination codons UAG and UAA.</text>
</comment>
<dbReference type="Pfam" id="PF00472">
    <property type="entry name" value="RF-1"/>
    <property type="match status" value="1"/>
</dbReference>
<evidence type="ECO:0000256" key="2">
    <source>
        <dbReference type="ARBA" id="ARBA00010835"/>
    </source>
</evidence>
<dbReference type="InterPro" id="IPR004373">
    <property type="entry name" value="RF-1"/>
</dbReference>
<evidence type="ECO:0000256" key="4">
    <source>
        <dbReference type="ARBA" id="ARBA00022917"/>
    </source>
</evidence>
<name>A0A2N1UN26_9BACT</name>
<dbReference type="AlphaFoldDB" id="A0A2N1UN26"/>
<dbReference type="SUPFAM" id="SSF75620">
    <property type="entry name" value="Release factor"/>
    <property type="match status" value="1"/>
</dbReference>
<keyword evidence="3 5" id="KW-0488">Methylation</keyword>
<sequence>MLKQLPKFQKSLNELEQQLQDPSIFNDIQKIKEISKKFNENKEIVENFKKLESLEKDINQNKEFLKTEIDQEMIELIQQELKNLEINKINLEIKIKILLSPKDPLDEKNIIMEIRAGVGGNEAELFAADLFRMYFRFAERKKWKTNLIDSNKTEIGGFKEITFEITGNNVYSQLKYEIGVHRVQRVPETEKQGRIHTSTATVAVLPEAEEIDIKIDPKDLRIDVFCSGGHGGQNVNKVSTAVRITHLPTNIVVSCQNERSQPQNKEKAFTVLRSRLLVLEQEKKQKTLTTERKSQVGTGDRSEKNRTYNFPQDRITDHRIKKSWHNIANILDGDLDQIIIELTNQSLNNCL</sequence>
<dbReference type="HAMAP" id="MF_00093">
    <property type="entry name" value="Rel_fac_1"/>
    <property type="match status" value="1"/>
</dbReference>
<comment type="subcellular location">
    <subcellularLocation>
        <location evidence="5">Cytoplasm</location>
    </subcellularLocation>
</comment>
<feature type="compositionally biased region" description="Basic and acidic residues" evidence="8">
    <location>
        <begin position="287"/>
        <end position="306"/>
    </location>
</feature>
<evidence type="ECO:0000259" key="9">
    <source>
        <dbReference type="SMART" id="SM00937"/>
    </source>
</evidence>
<dbReference type="Gene3D" id="6.10.140.1950">
    <property type="match status" value="1"/>
</dbReference>
<feature type="domain" description="Peptide chain release factor" evidence="9">
    <location>
        <begin position="63"/>
        <end position="177"/>
    </location>
</feature>
<gene>
    <name evidence="5" type="primary">prfA</name>
    <name evidence="10" type="ORF">CVV26_02545</name>
</gene>
<dbReference type="InterPro" id="IPR050057">
    <property type="entry name" value="Prokaryotic/Mito_RF"/>
</dbReference>
<comment type="caution">
    <text evidence="10">The sequence shown here is derived from an EMBL/GenBank/DDBJ whole genome shotgun (WGS) entry which is preliminary data.</text>
</comment>
<comment type="PTM">
    <text evidence="5">Methylated by PrmC. Methylation increases the termination efficiency of RF1.</text>
</comment>
<feature type="modified residue" description="N5-methylglutamine" evidence="5">
    <location>
        <position position="233"/>
    </location>
</feature>
<evidence type="ECO:0000256" key="5">
    <source>
        <dbReference type="HAMAP-Rule" id="MF_00093"/>
    </source>
</evidence>
<evidence type="ECO:0000313" key="10">
    <source>
        <dbReference type="EMBL" id="PKL72202.1"/>
    </source>
</evidence>
<dbReference type="Gene3D" id="3.30.160.20">
    <property type="match status" value="1"/>
</dbReference>
<reference evidence="10 11" key="1">
    <citation type="journal article" date="2017" name="ISME J.">
        <title>Potential for microbial H2 and metal transformations associated with novel bacteria and archaea in deep terrestrial subsurface sediments.</title>
        <authorList>
            <person name="Hernsdorf A.W."/>
            <person name="Amano Y."/>
            <person name="Miyakawa K."/>
            <person name="Ise K."/>
            <person name="Suzuki Y."/>
            <person name="Anantharaman K."/>
            <person name="Probst A."/>
            <person name="Burstein D."/>
            <person name="Thomas B.C."/>
            <person name="Banfield J.F."/>
        </authorList>
    </citation>
    <scope>NUCLEOTIDE SEQUENCE [LARGE SCALE GENOMIC DNA]</scope>
    <source>
        <strain evidence="10">HGW-Kuenenbacteria-1</strain>
    </source>
</reference>
<dbReference type="InterPro" id="IPR000352">
    <property type="entry name" value="Pep_chain_release_fac_I"/>
</dbReference>
<evidence type="ECO:0000256" key="1">
    <source>
        <dbReference type="ARBA" id="ARBA00002986"/>
    </source>
</evidence>
<dbReference type="EMBL" id="PGYQ01000012">
    <property type="protein sequence ID" value="PKL72202.1"/>
    <property type="molecule type" value="Genomic_DNA"/>
</dbReference>
<dbReference type="GO" id="GO:0016149">
    <property type="term" value="F:translation release factor activity, codon specific"/>
    <property type="evidence" value="ECO:0007669"/>
    <property type="project" value="UniProtKB-UniRule"/>
</dbReference>
<keyword evidence="4 5" id="KW-0648">Protein biosynthesis</keyword>